<evidence type="ECO:0000256" key="1">
    <source>
        <dbReference type="SAM" id="MobiDB-lite"/>
    </source>
</evidence>
<feature type="non-terminal residue" evidence="2">
    <location>
        <position position="1"/>
    </location>
</feature>
<evidence type="ECO:0000313" key="3">
    <source>
        <dbReference type="Proteomes" id="UP001159428"/>
    </source>
</evidence>
<protein>
    <submittedName>
        <fullName evidence="2">Uncharacterized protein</fullName>
    </submittedName>
</protein>
<feature type="compositionally biased region" description="Acidic residues" evidence="1">
    <location>
        <begin position="52"/>
        <end position="62"/>
    </location>
</feature>
<name>A0AAU9WE84_9CNID</name>
<reference evidence="2 3" key="1">
    <citation type="submission" date="2022-05" db="EMBL/GenBank/DDBJ databases">
        <authorList>
            <consortium name="Genoscope - CEA"/>
            <person name="William W."/>
        </authorList>
    </citation>
    <scope>NUCLEOTIDE SEQUENCE [LARGE SCALE GENOMIC DNA]</scope>
</reference>
<dbReference type="AlphaFoldDB" id="A0AAU9WE84"/>
<dbReference type="EMBL" id="CALNXJ010000010">
    <property type="protein sequence ID" value="CAH3107071.1"/>
    <property type="molecule type" value="Genomic_DNA"/>
</dbReference>
<feature type="compositionally biased region" description="Polar residues" evidence="1">
    <location>
        <begin position="36"/>
        <end position="51"/>
    </location>
</feature>
<sequence length="90" mass="10257">LVQHHEQVGKAFQELQTQKKALAADLERNKPRNRGTEQQCPGTHQPYNTSPSDDDDDNDNEDEGARKEKKKGQEDPQGRKGKEKTGRFNQ</sequence>
<gene>
    <name evidence="2" type="ORF">PMEA_00001826</name>
</gene>
<organism evidence="2 3">
    <name type="scientific">Pocillopora meandrina</name>
    <dbReference type="NCBI Taxonomy" id="46732"/>
    <lineage>
        <taxon>Eukaryota</taxon>
        <taxon>Metazoa</taxon>
        <taxon>Cnidaria</taxon>
        <taxon>Anthozoa</taxon>
        <taxon>Hexacorallia</taxon>
        <taxon>Scleractinia</taxon>
        <taxon>Astrocoeniina</taxon>
        <taxon>Pocilloporidae</taxon>
        <taxon>Pocillopora</taxon>
    </lineage>
</organism>
<comment type="caution">
    <text evidence="2">The sequence shown here is derived from an EMBL/GenBank/DDBJ whole genome shotgun (WGS) entry which is preliminary data.</text>
</comment>
<keyword evidence="3" id="KW-1185">Reference proteome</keyword>
<proteinExistence type="predicted"/>
<dbReference type="Proteomes" id="UP001159428">
    <property type="component" value="Unassembled WGS sequence"/>
</dbReference>
<feature type="compositionally biased region" description="Basic and acidic residues" evidence="1">
    <location>
        <begin position="63"/>
        <end position="90"/>
    </location>
</feature>
<accession>A0AAU9WE84</accession>
<feature type="region of interest" description="Disordered" evidence="1">
    <location>
        <begin position="19"/>
        <end position="90"/>
    </location>
</feature>
<evidence type="ECO:0000313" key="2">
    <source>
        <dbReference type="EMBL" id="CAH3107071.1"/>
    </source>
</evidence>